<keyword evidence="5" id="KW-1185">Reference proteome</keyword>
<name>A0A5N6L4S7_9ROSI</name>
<dbReference type="Proteomes" id="UP000327013">
    <property type="component" value="Unassembled WGS sequence"/>
</dbReference>
<dbReference type="InterPro" id="IPR036770">
    <property type="entry name" value="Ankyrin_rpt-contain_sf"/>
</dbReference>
<accession>A0A5N6L4S7</accession>
<sequence>MRQPQALPLTPDPQWESRAVTRQMEGMEVLVTGTHPPDQDSKRCRTACKTSVSNSRTSAKQFRNSFRQAEMISRLCQAIVDLDFDSVRSYCDQKDLDVNQRDCTGRFPLHLALVSSSLAIVQHLLENGADIGARSEDGKAALHLAARRGEVEFITAILQTREKTTKEMHRKSAGAVDVNILSLNEQASPLQYAIAYGHPDLVRTLVQDFGADLSLPIEFKNEDCIPSVRPLFNLVLASRLPKAEAEPMLELLLDLGASPAQSDDRQTSVLHRIVDERPKFLSTLFKKRRSDALEVINAVVLSHDGYQFVWRTPLTTAMANSDMPTAQFLLANGAQSLLNQSQFIDVFQSGFPEEFQVGLDTNKVERIFQEHLDQPIVTTLGMELPELIRPLVDTGATPNSINVDAWRVINDESARSGSYTDSVLDIVQRKIDSLSRFMDSDTHTMLPSFKPSVSSTLSQVTWADSYQSFVAQQSFQDQQKRYQTGFERYERNLEKSEHVSYIAKRHEARRLLAEFRSAEHLLLSRNAKKFSEIYPEKPRGSRKREDSGVHVEDKDIADASNVAYDWPFDDPNPENKAAYEALFEAAWKGDIDTIRSYTQDFWGEGRQHPPLRITMRDCLALTPFSIALLRGHNQVAESILEIAVLKLRGPDSEATTEQDMDPFYLLASKIPIGRLSEHFHGRKYQLDQAWGEYKECQSSGTLLQYSICVDDHNLLEFMLDHFSNLSRSGYPEEGTEFSPPSAKDLWLAVQLGRTDMIDRLITKLGLGLPLDILVNNSCNSEQGVVVQSVSNHDLKADPIAQLLFDKCKSPLLRAVRTGTLEVVKWFMGPSPLACYTEYVTFHMPNNKIQHLTRSPDEIIPHIKAWLDLRADLVIHCAVLHQLGPTEGSPILAHLLKAVPESVNSRSPYGEHTPLQIAFSLRQPDFARVLIQAGADHRCRDKRGHNIIHTLASPMDDRWSTNDAANELLALLDPQDRRLLFAQRRHGGRTQHLPPIANWLDKQRGLYEIDARDHADELKAKIKLLRDLLVCSEGMESRVYNSSGDLLLHTAVRHNMAAFVEVILDFDPSLLWCENVAGKTPYELIEQRWYAWRLAKPARLQFGGDSLTNYEDYYADRPQYVPLIKRPVEEFGDEASKWAPSARAEAECFAAHGRRHAQNFLWDEITYNVCRSAAIKQKNPEAKKRRLVLSSDVDEVATLLAEEQQAASLHVTRGFMNDEVEEFYGGWWYPRIWIKEPFIPVS</sequence>
<feature type="repeat" description="ANK" evidence="3">
    <location>
        <begin position="909"/>
        <end position="941"/>
    </location>
</feature>
<dbReference type="OrthoDB" id="539213at2759"/>
<gene>
    <name evidence="4" type="ORF">FH972_026606</name>
</gene>
<dbReference type="EMBL" id="VIBQ01000101">
    <property type="protein sequence ID" value="KAB8766446.1"/>
    <property type="molecule type" value="Genomic_DNA"/>
</dbReference>
<dbReference type="SUPFAM" id="SSF48403">
    <property type="entry name" value="Ankyrin repeat"/>
    <property type="match status" value="2"/>
</dbReference>
<dbReference type="SMART" id="SM00248">
    <property type="entry name" value="ANK"/>
    <property type="match status" value="8"/>
</dbReference>
<feature type="repeat" description="ANK" evidence="3">
    <location>
        <begin position="104"/>
        <end position="136"/>
    </location>
</feature>
<evidence type="ECO:0000313" key="5">
    <source>
        <dbReference type="Proteomes" id="UP000327013"/>
    </source>
</evidence>
<dbReference type="Gene3D" id="1.25.40.20">
    <property type="entry name" value="Ankyrin repeat-containing domain"/>
    <property type="match status" value="3"/>
</dbReference>
<organism evidence="4 5">
    <name type="scientific">Carpinus fangiana</name>
    <dbReference type="NCBI Taxonomy" id="176857"/>
    <lineage>
        <taxon>Eukaryota</taxon>
        <taxon>Viridiplantae</taxon>
        <taxon>Streptophyta</taxon>
        <taxon>Embryophyta</taxon>
        <taxon>Tracheophyta</taxon>
        <taxon>Spermatophyta</taxon>
        <taxon>Magnoliopsida</taxon>
        <taxon>eudicotyledons</taxon>
        <taxon>Gunneridae</taxon>
        <taxon>Pentapetalae</taxon>
        <taxon>rosids</taxon>
        <taxon>fabids</taxon>
        <taxon>Fagales</taxon>
        <taxon>Betulaceae</taxon>
        <taxon>Carpinus</taxon>
    </lineage>
</organism>
<dbReference type="InterPro" id="IPR002110">
    <property type="entry name" value="Ankyrin_rpt"/>
</dbReference>
<evidence type="ECO:0000313" key="4">
    <source>
        <dbReference type="EMBL" id="KAB8766446.1"/>
    </source>
</evidence>
<dbReference type="PANTHER" id="PTHR24198:SF165">
    <property type="entry name" value="ANKYRIN REPEAT-CONTAINING PROTEIN-RELATED"/>
    <property type="match status" value="1"/>
</dbReference>
<dbReference type="AlphaFoldDB" id="A0A5N6L4S7"/>
<feature type="repeat" description="ANK" evidence="3">
    <location>
        <begin position="137"/>
        <end position="159"/>
    </location>
</feature>
<keyword evidence="2 3" id="KW-0040">ANK repeat</keyword>
<dbReference type="Pfam" id="PF12796">
    <property type="entry name" value="Ank_2"/>
    <property type="match status" value="1"/>
</dbReference>
<dbReference type="PROSITE" id="PS50297">
    <property type="entry name" value="ANK_REP_REGION"/>
    <property type="match status" value="2"/>
</dbReference>
<dbReference type="PROSITE" id="PS50088">
    <property type="entry name" value="ANK_REPEAT"/>
    <property type="match status" value="3"/>
</dbReference>
<evidence type="ECO:0000256" key="2">
    <source>
        <dbReference type="ARBA" id="ARBA00023043"/>
    </source>
</evidence>
<dbReference type="PANTHER" id="PTHR24198">
    <property type="entry name" value="ANKYRIN REPEAT AND PROTEIN KINASE DOMAIN-CONTAINING PROTEIN"/>
    <property type="match status" value="1"/>
</dbReference>
<evidence type="ECO:0000256" key="1">
    <source>
        <dbReference type="ARBA" id="ARBA00022737"/>
    </source>
</evidence>
<protein>
    <submittedName>
        <fullName evidence="4">Uncharacterized protein</fullName>
    </submittedName>
</protein>
<keyword evidence="1" id="KW-0677">Repeat</keyword>
<comment type="caution">
    <text evidence="4">The sequence shown here is derived from an EMBL/GenBank/DDBJ whole genome shotgun (WGS) entry which is preliminary data.</text>
</comment>
<evidence type="ECO:0000256" key="3">
    <source>
        <dbReference type="PROSITE-ProRule" id="PRU00023"/>
    </source>
</evidence>
<proteinExistence type="predicted"/>
<reference evidence="4 5" key="1">
    <citation type="submission" date="2019-06" db="EMBL/GenBank/DDBJ databases">
        <title>A chromosomal-level reference genome of Carpinus fangiana (Coryloideae, Betulaceae).</title>
        <authorList>
            <person name="Yang X."/>
            <person name="Wang Z."/>
            <person name="Zhang L."/>
            <person name="Hao G."/>
            <person name="Liu J."/>
            <person name="Yang Y."/>
        </authorList>
    </citation>
    <scope>NUCLEOTIDE SEQUENCE [LARGE SCALE GENOMIC DNA]</scope>
    <source>
        <strain evidence="4">Cfa_2016G</strain>
        <tissue evidence="4">Leaf</tissue>
    </source>
</reference>